<feature type="domain" description="DUF6286" evidence="3">
    <location>
        <begin position="182"/>
        <end position="277"/>
    </location>
</feature>
<accession>A0ABN2E831</accession>
<evidence type="ECO:0000256" key="1">
    <source>
        <dbReference type="ARBA" id="ARBA00005721"/>
    </source>
</evidence>
<dbReference type="InterPro" id="IPR005531">
    <property type="entry name" value="Asp23"/>
</dbReference>
<gene>
    <name evidence="4" type="ORF">GCM10009742_52080</name>
</gene>
<evidence type="ECO:0000259" key="3">
    <source>
        <dbReference type="Pfam" id="PF19803"/>
    </source>
</evidence>
<comment type="caution">
    <text evidence="4">The sequence shown here is derived from an EMBL/GenBank/DDBJ whole genome shotgun (WGS) entry which is preliminary data.</text>
</comment>
<evidence type="ECO:0000313" key="4">
    <source>
        <dbReference type="EMBL" id="GAA1598318.1"/>
    </source>
</evidence>
<evidence type="ECO:0000313" key="5">
    <source>
        <dbReference type="Proteomes" id="UP001500190"/>
    </source>
</evidence>
<keyword evidence="5" id="KW-1185">Reference proteome</keyword>
<dbReference type="Pfam" id="PF03780">
    <property type="entry name" value="Asp23"/>
    <property type="match status" value="1"/>
</dbReference>
<evidence type="ECO:0000256" key="2">
    <source>
        <dbReference type="SAM" id="Phobius"/>
    </source>
</evidence>
<dbReference type="InterPro" id="IPR046253">
    <property type="entry name" value="DUF6286"/>
</dbReference>
<organism evidence="4 5">
    <name type="scientific">Kribbella karoonensis</name>
    <dbReference type="NCBI Taxonomy" id="324851"/>
    <lineage>
        <taxon>Bacteria</taxon>
        <taxon>Bacillati</taxon>
        <taxon>Actinomycetota</taxon>
        <taxon>Actinomycetes</taxon>
        <taxon>Propionibacteriales</taxon>
        <taxon>Kribbellaceae</taxon>
        <taxon>Kribbella</taxon>
    </lineage>
</organism>
<dbReference type="Pfam" id="PF19803">
    <property type="entry name" value="DUF6286"/>
    <property type="match status" value="1"/>
</dbReference>
<protein>
    <recommendedName>
        <fullName evidence="3">DUF6286 domain-containing protein</fullName>
    </recommendedName>
</protein>
<proteinExistence type="inferred from homology"/>
<dbReference type="EMBL" id="BAAAND010000008">
    <property type="protein sequence ID" value="GAA1598318.1"/>
    <property type="molecule type" value="Genomic_DNA"/>
</dbReference>
<dbReference type="Proteomes" id="UP001500190">
    <property type="component" value="Unassembled WGS sequence"/>
</dbReference>
<sequence length="280" mass="29368">MIAQRAVERIAEITARRHGAVVRRDGVLGRGLPKARAVVAGRRTRIEVEVAAAWGRPLEQVAAEVRQAVTEDVERFTGLGVDRVDVDITAVEPRAATGEAGGVGADGVERLAAKAPVAGPAARGFGLAGGLVLIALGAVGIAEMLRSTGLLRGQVIPQGWFGRTMVVAPAGWLRPAGIAAIVVGLILLVAAVKPRRRTHLAAGELVWIRPPAAARLAADSAARVDSVTAASADAKRRRLHATVTTFGDPSRVHDEVRTAIADRLSTVTPTPRIRVDLRED</sequence>
<keyword evidence="2" id="KW-0472">Membrane</keyword>
<keyword evidence="2" id="KW-0812">Transmembrane</keyword>
<feature type="transmembrane region" description="Helical" evidence="2">
    <location>
        <begin position="124"/>
        <end position="142"/>
    </location>
</feature>
<keyword evidence="2" id="KW-1133">Transmembrane helix</keyword>
<reference evidence="4 5" key="1">
    <citation type="journal article" date="2019" name="Int. J. Syst. Evol. Microbiol.">
        <title>The Global Catalogue of Microorganisms (GCM) 10K type strain sequencing project: providing services to taxonomists for standard genome sequencing and annotation.</title>
        <authorList>
            <consortium name="The Broad Institute Genomics Platform"/>
            <consortium name="The Broad Institute Genome Sequencing Center for Infectious Disease"/>
            <person name="Wu L."/>
            <person name="Ma J."/>
        </authorList>
    </citation>
    <scope>NUCLEOTIDE SEQUENCE [LARGE SCALE GENOMIC DNA]</scope>
    <source>
        <strain evidence="4 5">JCM 14304</strain>
    </source>
</reference>
<comment type="similarity">
    <text evidence="1">Belongs to the asp23 family.</text>
</comment>
<feature type="transmembrane region" description="Helical" evidence="2">
    <location>
        <begin position="172"/>
        <end position="192"/>
    </location>
</feature>
<name>A0ABN2E831_9ACTN</name>